<feature type="region of interest" description="Disordered" evidence="1">
    <location>
        <begin position="1"/>
        <end position="81"/>
    </location>
</feature>
<dbReference type="InParanoid" id="A0A507B466"/>
<dbReference type="OrthoDB" id="3555317at2759"/>
<feature type="compositionally biased region" description="Basic and acidic residues" evidence="1">
    <location>
        <begin position="54"/>
        <end position="69"/>
    </location>
</feature>
<dbReference type="EMBL" id="SKBQ01000027">
    <property type="protein sequence ID" value="TPX14537.1"/>
    <property type="molecule type" value="Genomic_DNA"/>
</dbReference>
<reference evidence="3 4" key="1">
    <citation type="submission" date="2019-06" db="EMBL/GenBank/DDBJ databases">
        <title>Draft genome sequence of the filamentous fungus Phialemoniopsis curvata isolated from diesel fuel.</title>
        <authorList>
            <person name="Varaljay V.A."/>
            <person name="Lyon W.J."/>
            <person name="Crouch A.L."/>
            <person name="Drake C.E."/>
            <person name="Hollomon J.M."/>
            <person name="Nadeau L.J."/>
            <person name="Nunn H.S."/>
            <person name="Stevenson B.S."/>
            <person name="Bojanowski C.L."/>
            <person name="Crookes-Goodson W.J."/>
        </authorList>
    </citation>
    <scope>NUCLEOTIDE SEQUENCE [LARGE SCALE GENOMIC DNA]</scope>
    <source>
        <strain evidence="3 4">D216</strain>
    </source>
</reference>
<dbReference type="Proteomes" id="UP000319257">
    <property type="component" value="Unassembled WGS sequence"/>
</dbReference>
<dbReference type="PANTHER" id="PTHR40618">
    <property type="entry name" value="B-ZIP TRANSCRIPTION FACTOR (EUROFUNG)-RELATED"/>
    <property type="match status" value="1"/>
</dbReference>
<proteinExistence type="predicted"/>
<evidence type="ECO:0000313" key="4">
    <source>
        <dbReference type="Proteomes" id="UP000319257"/>
    </source>
</evidence>
<dbReference type="InterPro" id="IPR046347">
    <property type="entry name" value="bZIP_sf"/>
</dbReference>
<dbReference type="PANTHER" id="PTHR40618:SF1">
    <property type="entry name" value="B-ZIP TRANSCRIPTION FACTOR (EUROFUNG)"/>
    <property type="match status" value="1"/>
</dbReference>
<feature type="compositionally biased region" description="Polar residues" evidence="1">
    <location>
        <begin position="195"/>
        <end position="206"/>
    </location>
</feature>
<dbReference type="STRING" id="1093900.A0A507B466"/>
<dbReference type="GeneID" id="41972676"/>
<dbReference type="SUPFAM" id="SSF57959">
    <property type="entry name" value="Leucine zipper domain"/>
    <property type="match status" value="1"/>
</dbReference>
<dbReference type="Gene3D" id="1.20.5.170">
    <property type="match status" value="1"/>
</dbReference>
<dbReference type="GO" id="GO:0003700">
    <property type="term" value="F:DNA-binding transcription factor activity"/>
    <property type="evidence" value="ECO:0007669"/>
    <property type="project" value="InterPro"/>
</dbReference>
<name>A0A507B466_9PEZI</name>
<feature type="compositionally biased region" description="Acidic residues" evidence="1">
    <location>
        <begin position="157"/>
        <end position="166"/>
    </location>
</feature>
<gene>
    <name evidence="3" type="ORF">E0L32_005229</name>
</gene>
<evidence type="ECO:0000313" key="3">
    <source>
        <dbReference type="EMBL" id="TPX14537.1"/>
    </source>
</evidence>
<feature type="region of interest" description="Disordered" evidence="1">
    <location>
        <begin position="146"/>
        <end position="174"/>
    </location>
</feature>
<evidence type="ECO:0000256" key="1">
    <source>
        <dbReference type="SAM" id="MobiDB-lite"/>
    </source>
</evidence>
<dbReference type="Pfam" id="PF00170">
    <property type="entry name" value="bZIP_1"/>
    <property type="match status" value="1"/>
</dbReference>
<dbReference type="AlphaFoldDB" id="A0A507B466"/>
<feature type="region of interest" description="Disordered" evidence="1">
    <location>
        <begin position="403"/>
        <end position="425"/>
    </location>
</feature>
<sequence>MSPAPPPEAMDPAGAGAALPPPRKRPRKGSSSASASAASPEAEGSDKKRSRGRPKLDLKDDESAADRRRTQIRLAQRAYRSRKENAISALERRVRELQDANDGMSSAFRELHDFALAQGLLEGAPEFGRQLRATTEKFLSLARTTARTTTTTTTGMEDGEGEEDGTAEGKEAADAEAEAVLAAGAGGILDRHPSHSGSEATPQGSERGSFGQEVSPASKVYLPCGYTVSDGRDEGMQLAQMTADSLPPPIDAPPPGYGGSHPAGASGNPNFPFAYPRMPRSKTNASGYFLNPSPPSPSPYASMPVPASYAASETTLSRRLQRTAIERGLRLISMPNPPPARLSRVFGFCLLFETRDMIIERMSRLARGGGQDSLHNWGYPFAYLGGAGTRTSEFAASLSLSGTTDYSSSSGSSPGPPEAAAAAATAGIYQQQQPYSMDGTGGERFKMLPLGCRMSMGPHDERVVGAQDAQLTDDMRIMLPGLEGEFFDAEETELYLRRKGIYVPVGLDEVVVEIDEASFREVRDGTGAGGGGSATVGGSQVPVAQVGGGNEAAFHSQAGHGVFDNATAVSNTPFTGASSGAMDPMTSAPGFSAMFSIPVSAPPGNMWQRPSGFTEFPVTAPGEYTLTDSIGGGQSTYQGHPAPPSSRKIVTLDVPTFISQLSSTAVCLGRASGFRKENIDAAVLAAIREV</sequence>
<organism evidence="3 4">
    <name type="scientific">Thyridium curvatum</name>
    <dbReference type="NCBI Taxonomy" id="1093900"/>
    <lineage>
        <taxon>Eukaryota</taxon>
        <taxon>Fungi</taxon>
        <taxon>Dikarya</taxon>
        <taxon>Ascomycota</taxon>
        <taxon>Pezizomycotina</taxon>
        <taxon>Sordariomycetes</taxon>
        <taxon>Sordariomycetidae</taxon>
        <taxon>Thyridiales</taxon>
        <taxon>Thyridiaceae</taxon>
        <taxon>Thyridium</taxon>
    </lineage>
</organism>
<dbReference type="RefSeq" id="XP_030996248.1">
    <property type="nucleotide sequence ID" value="XM_031139728.1"/>
</dbReference>
<feature type="domain" description="BZIP" evidence="2">
    <location>
        <begin position="67"/>
        <end position="113"/>
    </location>
</feature>
<accession>A0A507B466</accession>
<feature type="compositionally biased region" description="Low complexity" evidence="1">
    <location>
        <begin position="29"/>
        <end position="42"/>
    </location>
</feature>
<evidence type="ECO:0000259" key="2">
    <source>
        <dbReference type="Pfam" id="PF00170"/>
    </source>
</evidence>
<feature type="compositionally biased region" description="Low complexity" evidence="1">
    <location>
        <begin position="146"/>
        <end position="156"/>
    </location>
</feature>
<comment type="caution">
    <text evidence="3">The sequence shown here is derived from an EMBL/GenBank/DDBJ whole genome shotgun (WGS) entry which is preliminary data.</text>
</comment>
<dbReference type="CDD" id="cd14688">
    <property type="entry name" value="bZIP_YAP"/>
    <property type="match status" value="1"/>
</dbReference>
<protein>
    <recommendedName>
        <fullName evidence="2">BZIP domain-containing protein</fullName>
    </recommendedName>
</protein>
<feature type="region of interest" description="Disordered" evidence="1">
    <location>
        <begin position="188"/>
        <end position="216"/>
    </location>
</feature>
<keyword evidence="4" id="KW-1185">Reference proteome</keyword>
<dbReference type="InterPro" id="IPR004827">
    <property type="entry name" value="bZIP"/>
</dbReference>